<gene>
    <name evidence="8" type="ORF">SAMN04488554_3991</name>
</gene>
<protein>
    <submittedName>
        <fullName evidence="8">Predicted arabinose efflux permease, MFS family</fullName>
    </submittedName>
</protein>
<dbReference type="InterPro" id="IPR036259">
    <property type="entry name" value="MFS_trans_sf"/>
</dbReference>
<organism evidence="8 9">
    <name type="scientific">Ruania alba</name>
    <dbReference type="NCBI Taxonomy" id="648782"/>
    <lineage>
        <taxon>Bacteria</taxon>
        <taxon>Bacillati</taxon>
        <taxon>Actinomycetota</taxon>
        <taxon>Actinomycetes</taxon>
        <taxon>Micrococcales</taxon>
        <taxon>Ruaniaceae</taxon>
        <taxon>Ruania</taxon>
    </lineage>
</organism>
<keyword evidence="6 7" id="KW-0472">Membrane</keyword>
<feature type="transmembrane region" description="Helical" evidence="7">
    <location>
        <begin position="313"/>
        <end position="332"/>
    </location>
</feature>
<keyword evidence="4 7" id="KW-0812">Transmembrane</keyword>
<dbReference type="OrthoDB" id="9815525at2"/>
<dbReference type="PANTHER" id="PTHR23513:SF6">
    <property type="entry name" value="MAJOR FACILITATOR SUPERFAMILY ASSOCIATED DOMAIN-CONTAINING PROTEIN"/>
    <property type="match status" value="1"/>
</dbReference>
<reference evidence="9" key="1">
    <citation type="submission" date="2016-10" db="EMBL/GenBank/DDBJ databases">
        <authorList>
            <person name="Varghese N."/>
            <person name="Submissions S."/>
        </authorList>
    </citation>
    <scope>NUCLEOTIDE SEQUENCE [LARGE SCALE GENOMIC DNA]</scope>
    <source>
        <strain evidence="9">DSM 21368</strain>
    </source>
</reference>
<feature type="transmembrane region" description="Helical" evidence="7">
    <location>
        <begin position="225"/>
        <end position="249"/>
    </location>
</feature>
<dbReference type="RefSeq" id="WP_089774987.1">
    <property type="nucleotide sequence ID" value="NZ_FNTX01000002.1"/>
</dbReference>
<evidence type="ECO:0000256" key="2">
    <source>
        <dbReference type="ARBA" id="ARBA00022448"/>
    </source>
</evidence>
<feature type="transmembrane region" description="Helical" evidence="7">
    <location>
        <begin position="382"/>
        <end position="401"/>
    </location>
</feature>
<proteinExistence type="predicted"/>
<dbReference type="STRING" id="648782.SAMN04488554_3991"/>
<evidence type="ECO:0000256" key="5">
    <source>
        <dbReference type="ARBA" id="ARBA00022989"/>
    </source>
</evidence>
<dbReference type="InterPro" id="IPR022324">
    <property type="entry name" value="Bacilysin_exporter_BacE_put"/>
</dbReference>
<evidence type="ECO:0000256" key="1">
    <source>
        <dbReference type="ARBA" id="ARBA00004651"/>
    </source>
</evidence>
<dbReference type="GO" id="GO:0005886">
    <property type="term" value="C:plasma membrane"/>
    <property type="evidence" value="ECO:0007669"/>
    <property type="project" value="UniProtKB-SubCell"/>
</dbReference>
<keyword evidence="9" id="KW-1185">Reference proteome</keyword>
<evidence type="ECO:0000313" key="8">
    <source>
        <dbReference type="EMBL" id="SEE97125.1"/>
    </source>
</evidence>
<keyword evidence="5 7" id="KW-1133">Transmembrane helix</keyword>
<dbReference type="Proteomes" id="UP000199220">
    <property type="component" value="Unassembled WGS sequence"/>
</dbReference>
<dbReference type="CDD" id="cd06173">
    <property type="entry name" value="MFS_MefA_like"/>
    <property type="match status" value="1"/>
</dbReference>
<sequence>MSASPAEPLPRKFRWFWAGEAVSGFGAWITLLALQALVVTHLEAGTTGTGLLSAARWLPYLLFGLILGALIDRRARRPVMIATDLVRAILLVLIPLAWWAGVLSLPVLLVIVFAFGAATLMNDSASQAFVPRLVPRVHLQRAHARIDGTNAVAETAGPATGGVLLSLVGAPLAVLVNAGTFIFSAVMVALTRVNEAVPASPRPHLRREIVDGLRWVYRTRELRHLAIWTHVWFAGQAALGAVLAVYLLTTMALSYLWFGLVTAAAGVGALGGAMASLPLGRRLGSGGTVILTHALSTAGVATVLSAQYAGPDWFGIALLCTGQALHGFAMGASNSHEMAYRQAITPDGLQARTNTTMRSMNRAVVVLIAPLAGLVAEWANLSLVLAAAAVLFAAAALGLWFSPFREARIRIVDDPD</sequence>
<keyword evidence="3" id="KW-1003">Cell membrane</keyword>
<dbReference type="EMBL" id="FNTX01000002">
    <property type="protein sequence ID" value="SEE97125.1"/>
    <property type="molecule type" value="Genomic_DNA"/>
</dbReference>
<accession>A0A1H5N697</accession>
<name>A0A1H5N697_9MICO</name>
<dbReference type="InterPro" id="IPR010290">
    <property type="entry name" value="TM_effector"/>
</dbReference>
<feature type="transmembrane region" description="Helical" evidence="7">
    <location>
        <begin position="163"/>
        <end position="190"/>
    </location>
</feature>
<dbReference type="AlphaFoldDB" id="A0A1H5N697"/>
<evidence type="ECO:0000313" key="9">
    <source>
        <dbReference type="Proteomes" id="UP000199220"/>
    </source>
</evidence>
<dbReference type="Pfam" id="PF05977">
    <property type="entry name" value="MFS_3"/>
    <property type="match status" value="1"/>
</dbReference>
<feature type="transmembrane region" description="Helical" evidence="7">
    <location>
        <begin position="85"/>
        <end position="115"/>
    </location>
</feature>
<evidence type="ECO:0000256" key="7">
    <source>
        <dbReference type="SAM" id="Phobius"/>
    </source>
</evidence>
<evidence type="ECO:0000256" key="6">
    <source>
        <dbReference type="ARBA" id="ARBA00023136"/>
    </source>
</evidence>
<evidence type="ECO:0000256" key="3">
    <source>
        <dbReference type="ARBA" id="ARBA00022475"/>
    </source>
</evidence>
<feature type="transmembrane region" description="Helical" evidence="7">
    <location>
        <begin position="255"/>
        <end position="277"/>
    </location>
</feature>
<feature type="transmembrane region" description="Helical" evidence="7">
    <location>
        <begin position="289"/>
        <end position="307"/>
    </location>
</feature>
<dbReference type="SUPFAM" id="SSF103473">
    <property type="entry name" value="MFS general substrate transporter"/>
    <property type="match status" value="1"/>
</dbReference>
<dbReference type="PRINTS" id="PR01988">
    <property type="entry name" value="EXPORTERBACE"/>
</dbReference>
<dbReference type="PANTHER" id="PTHR23513">
    <property type="entry name" value="INTEGRAL MEMBRANE EFFLUX PROTEIN-RELATED"/>
    <property type="match status" value="1"/>
</dbReference>
<feature type="transmembrane region" description="Helical" evidence="7">
    <location>
        <begin position="359"/>
        <end position="376"/>
    </location>
</feature>
<comment type="subcellular location">
    <subcellularLocation>
        <location evidence="1">Cell membrane</location>
        <topology evidence="1">Multi-pass membrane protein</topology>
    </subcellularLocation>
</comment>
<dbReference type="Gene3D" id="1.20.1250.20">
    <property type="entry name" value="MFS general substrate transporter like domains"/>
    <property type="match status" value="1"/>
</dbReference>
<evidence type="ECO:0000256" key="4">
    <source>
        <dbReference type="ARBA" id="ARBA00022692"/>
    </source>
</evidence>
<keyword evidence="2" id="KW-0813">Transport</keyword>
<feature type="transmembrane region" description="Helical" evidence="7">
    <location>
        <begin position="54"/>
        <end position="73"/>
    </location>
</feature>
<feature type="transmembrane region" description="Helical" evidence="7">
    <location>
        <begin position="21"/>
        <end position="42"/>
    </location>
</feature>